<dbReference type="PROSITE" id="PS51257">
    <property type="entry name" value="PROKAR_LIPOPROTEIN"/>
    <property type="match status" value="1"/>
</dbReference>
<keyword evidence="7" id="KW-0732">Signal</keyword>
<evidence type="ECO:0000256" key="9">
    <source>
        <dbReference type="ARBA" id="ARBA00023065"/>
    </source>
</evidence>
<feature type="domain" description="SLBB" evidence="17">
    <location>
        <begin position="145"/>
        <end position="224"/>
    </location>
</feature>
<dbReference type="Proteomes" id="UP000018837">
    <property type="component" value="Unassembled WGS sequence"/>
</dbReference>
<dbReference type="GO" id="GO:0006811">
    <property type="term" value="P:monoatomic ion transport"/>
    <property type="evidence" value="ECO:0007669"/>
    <property type="project" value="UniProtKB-KW"/>
</dbReference>
<sequence length="267" mass="29377">MKGKLLPIVCVLTLLGACSVPKDVAYFQGIDRLTTADLERMNQTYATTIAADDLLTINVTAWNTTVVAPFNPPPFAYIPQGETSVAADPKLTTYLVDKEGYINFPVLGKVHAAGLTKAELIDALQTRIREYVDGAMVHVQIVNFKITILGEVSRPGSVNIRNDRVSILDALGMVGDLTINANRKNILIVRDNNGRKEYGRLDVTNPEIFASPYFYLKQNDVVYVEPNNAKKRNANYSSAQQYTLTIISTILTAASVITTVVVALRRK</sequence>
<evidence type="ECO:0000256" key="2">
    <source>
        <dbReference type="ARBA" id="ARBA00009450"/>
    </source>
</evidence>
<keyword evidence="14" id="KW-0449">Lipoprotein</keyword>
<keyword evidence="3" id="KW-0813">Transport</keyword>
<dbReference type="PANTHER" id="PTHR33619">
    <property type="entry name" value="POLYSACCHARIDE EXPORT PROTEIN GFCE-RELATED"/>
    <property type="match status" value="1"/>
</dbReference>
<keyword evidence="13" id="KW-0998">Cell outer membrane</keyword>
<evidence type="ECO:0000256" key="3">
    <source>
        <dbReference type="ARBA" id="ARBA00022448"/>
    </source>
</evidence>
<keyword evidence="6 15" id="KW-0812">Transmembrane</keyword>
<keyword evidence="15" id="KW-1133">Transmembrane helix</keyword>
<evidence type="ECO:0000313" key="18">
    <source>
        <dbReference type="EMBL" id="ETK01547.1"/>
    </source>
</evidence>
<keyword evidence="11 15" id="KW-0472">Membrane</keyword>
<dbReference type="GO" id="GO:0046930">
    <property type="term" value="C:pore complex"/>
    <property type="evidence" value="ECO:0007669"/>
    <property type="project" value="UniProtKB-KW"/>
</dbReference>
<evidence type="ECO:0000256" key="13">
    <source>
        <dbReference type="ARBA" id="ARBA00023237"/>
    </source>
</evidence>
<evidence type="ECO:0000256" key="1">
    <source>
        <dbReference type="ARBA" id="ARBA00004571"/>
    </source>
</evidence>
<keyword evidence="9" id="KW-0406">Ion transport</keyword>
<proteinExistence type="inferred from homology"/>
<keyword evidence="12" id="KW-0564">Palmitate</keyword>
<dbReference type="GO" id="GO:0015288">
    <property type="term" value="F:porin activity"/>
    <property type="evidence" value="ECO:0007669"/>
    <property type="project" value="UniProtKB-KW"/>
</dbReference>
<dbReference type="PANTHER" id="PTHR33619:SF3">
    <property type="entry name" value="POLYSACCHARIDE EXPORT PROTEIN GFCE-RELATED"/>
    <property type="match status" value="1"/>
</dbReference>
<dbReference type="InterPro" id="IPR003715">
    <property type="entry name" value="Poly_export_N"/>
</dbReference>
<feature type="domain" description="Polysaccharide export protein N-terminal" evidence="16">
    <location>
        <begin position="43"/>
        <end position="141"/>
    </location>
</feature>
<evidence type="ECO:0000256" key="4">
    <source>
        <dbReference type="ARBA" id="ARBA00022452"/>
    </source>
</evidence>
<dbReference type="GO" id="GO:0009279">
    <property type="term" value="C:cell outer membrane"/>
    <property type="evidence" value="ECO:0007669"/>
    <property type="project" value="UniProtKB-SubCell"/>
</dbReference>
<evidence type="ECO:0000256" key="5">
    <source>
        <dbReference type="ARBA" id="ARBA00022597"/>
    </source>
</evidence>
<evidence type="ECO:0000259" key="16">
    <source>
        <dbReference type="Pfam" id="PF02563"/>
    </source>
</evidence>
<keyword evidence="10" id="KW-0626">Porin</keyword>
<dbReference type="Gene3D" id="3.10.560.10">
    <property type="entry name" value="Outer membrane lipoprotein wza domain like"/>
    <property type="match status" value="1"/>
</dbReference>
<evidence type="ECO:0000256" key="6">
    <source>
        <dbReference type="ARBA" id="ARBA00022692"/>
    </source>
</evidence>
<evidence type="ECO:0000256" key="7">
    <source>
        <dbReference type="ARBA" id="ARBA00022729"/>
    </source>
</evidence>
<keyword evidence="8" id="KW-0625">Polysaccharide transport</keyword>
<gene>
    <name evidence="18" type="ORF">N425_09050</name>
</gene>
<evidence type="ECO:0000256" key="10">
    <source>
        <dbReference type="ARBA" id="ARBA00023114"/>
    </source>
</evidence>
<dbReference type="PATRIC" id="fig|1411148.3.peg.1425"/>
<evidence type="ECO:0000256" key="15">
    <source>
        <dbReference type="SAM" id="Phobius"/>
    </source>
</evidence>
<comment type="similarity">
    <text evidence="2">Belongs to the BexD/CtrA/VexA family.</text>
</comment>
<dbReference type="InterPro" id="IPR054765">
    <property type="entry name" value="SLBB_dom"/>
</dbReference>
<dbReference type="Pfam" id="PF22461">
    <property type="entry name" value="SLBB_2"/>
    <property type="match status" value="1"/>
</dbReference>
<protein>
    <submittedName>
        <fullName evidence="18">Sugar transporter</fullName>
    </submittedName>
</protein>
<evidence type="ECO:0000256" key="12">
    <source>
        <dbReference type="ARBA" id="ARBA00023139"/>
    </source>
</evidence>
<reference evidence="18 19" key="1">
    <citation type="submission" date="2013-11" db="EMBL/GenBank/DDBJ databases">
        <title>Single cell genomics of uncultured Tannerella BU063 (oral taxon 286).</title>
        <authorList>
            <person name="Beall C.J."/>
            <person name="Campbell A.G."/>
            <person name="Griffen A.L."/>
            <person name="Podar M."/>
            <person name="Leys E.J."/>
        </authorList>
    </citation>
    <scope>NUCLEOTIDE SEQUENCE [LARGE SCALE GENOMIC DNA]</scope>
    <source>
        <strain evidence="18">Cell 2</strain>
    </source>
</reference>
<dbReference type="GO" id="GO:0015159">
    <property type="term" value="F:polysaccharide transmembrane transporter activity"/>
    <property type="evidence" value="ECO:0007669"/>
    <property type="project" value="InterPro"/>
</dbReference>
<accession>W2C4X6</accession>
<organism evidence="18 19">
    <name type="scientific">Tannerella sp. oral taxon BU063 isolate Cell 2</name>
    <dbReference type="NCBI Taxonomy" id="1411148"/>
    <lineage>
        <taxon>Bacteria</taxon>
        <taxon>Pseudomonadati</taxon>
        <taxon>Bacteroidota</taxon>
        <taxon>Bacteroidia</taxon>
        <taxon>Bacteroidales</taxon>
        <taxon>Tannerellaceae</taxon>
        <taxon>Tannerella</taxon>
    </lineage>
</organism>
<evidence type="ECO:0000313" key="19">
    <source>
        <dbReference type="Proteomes" id="UP000018837"/>
    </source>
</evidence>
<dbReference type="AlphaFoldDB" id="W2C4X6"/>
<feature type="transmembrane region" description="Helical" evidence="15">
    <location>
        <begin position="242"/>
        <end position="264"/>
    </location>
</feature>
<comment type="subcellular location">
    <subcellularLocation>
        <location evidence="1">Cell outer membrane</location>
        <topology evidence="1">Multi-pass membrane protein</topology>
    </subcellularLocation>
</comment>
<keyword evidence="4" id="KW-1134">Transmembrane beta strand</keyword>
<comment type="caution">
    <text evidence="18">The sequence shown here is derived from an EMBL/GenBank/DDBJ whole genome shotgun (WGS) entry which is preliminary data.</text>
</comment>
<dbReference type="EMBL" id="AYUF01000474">
    <property type="protein sequence ID" value="ETK01547.1"/>
    <property type="molecule type" value="Genomic_DNA"/>
</dbReference>
<dbReference type="InterPro" id="IPR049712">
    <property type="entry name" value="Poly_export"/>
</dbReference>
<dbReference type="Pfam" id="PF02563">
    <property type="entry name" value="Poly_export"/>
    <property type="match status" value="1"/>
</dbReference>
<evidence type="ECO:0000259" key="17">
    <source>
        <dbReference type="Pfam" id="PF22461"/>
    </source>
</evidence>
<name>W2C4X6_9BACT</name>
<evidence type="ECO:0000256" key="8">
    <source>
        <dbReference type="ARBA" id="ARBA00023047"/>
    </source>
</evidence>
<evidence type="ECO:0000256" key="14">
    <source>
        <dbReference type="ARBA" id="ARBA00023288"/>
    </source>
</evidence>
<keyword evidence="5 18" id="KW-0762">Sugar transport</keyword>
<evidence type="ECO:0000256" key="11">
    <source>
        <dbReference type="ARBA" id="ARBA00023136"/>
    </source>
</evidence>